<dbReference type="Proteomes" id="UP001500121">
    <property type="component" value="Unassembled WGS sequence"/>
</dbReference>
<feature type="transmembrane region" description="Helical" evidence="1">
    <location>
        <begin position="37"/>
        <end position="62"/>
    </location>
</feature>
<keyword evidence="1" id="KW-0812">Transmembrane</keyword>
<accession>A0ABP8YVV4</accession>
<gene>
    <name evidence="2" type="ORF">GCM10025783_10190</name>
</gene>
<protein>
    <submittedName>
        <fullName evidence="2">Uncharacterized protein</fullName>
    </submittedName>
</protein>
<dbReference type="EMBL" id="BAABLP010000002">
    <property type="protein sequence ID" value="GAA4741114.1"/>
    <property type="molecule type" value="Genomic_DNA"/>
</dbReference>
<sequence length="93" mass="9844">MQENLWSWPPFGGSTIQPRRAARLPIWGSAACHALPVLTTLVLVLAGITAWCVASLALALIVGPMVRRAAGAERGLVADRRPMTGAIPLPVVH</sequence>
<proteinExistence type="predicted"/>
<comment type="caution">
    <text evidence="2">The sequence shown here is derived from an EMBL/GenBank/DDBJ whole genome shotgun (WGS) entry which is preliminary data.</text>
</comment>
<keyword evidence="1" id="KW-1133">Transmembrane helix</keyword>
<evidence type="ECO:0000256" key="1">
    <source>
        <dbReference type="SAM" id="Phobius"/>
    </source>
</evidence>
<evidence type="ECO:0000313" key="2">
    <source>
        <dbReference type="EMBL" id="GAA4741114.1"/>
    </source>
</evidence>
<reference evidence="3" key="1">
    <citation type="journal article" date="2019" name="Int. J. Syst. Evol. Microbiol.">
        <title>The Global Catalogue of Microorganisms (GCM) 10K type strain sequencing project: providing services to taxonomists for standard genome sequencing and annotation.</title>
        <authorList>
            <consortium name="The Broad Institute Genomics Platform"/>
            <consortium name="The Broad Institute Genome Sequencing Center for Infectious Disease"/>
            <person name="Wu L."/>
            <person name="Ma J."/>
        </authorList>
    </citation>
    <scope>NUCLEOTIDE SEQUENCE [LARGE SCALE GENOMIC DNA]</scope>
    <source>
        <strain evidence="3">JCM 19015</strain>
    </source>
</reference>
<keyword evidence="1" id="KW-0472">Membrane</keyword>
<organism evidence="2 3">
    <name type="scientific">Amnibacterium soli</name>
    <dbReference type="NCBI Taxonomy" id="1282736"/>
    <lineage>
        <taxon>Bacteria</taxon>
        <taxon>Bacillati</taxon>
        <taxon>Actinomycetota</taxon>
        <taxon>Actinomycetes</taxon>
        <taxon>Micrococcales</taxon>
        <taxon>Microbacteriaceae</taxon>
        <taxon>Amnibacterium</taxon>
    </lineage>
</organism>
<name>A0ABP8YVV4_9MICO</name>
<evidence type="ECO:0000313" key="3">
    <source>
        <dbReference type="Proteomes" id="UP001500121"/>
    </source>
</evidence>
<keyword evidence="3" id="KW-1185">Reference proteome</keyword>